<dbReference type="SUPFAM" id="SSF53067">
    <property type="entry name" value="Actin-like ATPase domain"/>
    <property type="match status" value="1"/>
</dbReference>
<dbReference type="Pfam" id="PF00480">
    <property type="entry name" value="ROK"/>
    <property type="match status" value="1"/>
</dbReference>
<dbReference type="InterPro" id="IPR043129">
    <property type="entry name" value="ATPase_NBD"/>
</dbReference>
<sequence>TGVGGVRIIDGKIDRKSIGFEPGHQIVDMDKTLISDADGITLGNYISGRGVEKRTGKKPFEITDNGFWDKMARVLAVGLNNTIVHWSPDVVVLGGSMMKEVGISVDKTDEYLKETLKIFPQTPPLKRAELGDLGGLYGALVYNQ</sequence>
<feature type="non-terminal residue" evidence="1">
    <location>
        <position position="1"/>
    </location>
</feature>
<dbReference type="InterPro" id="IPR000600">
    <property type="entry name" value="ROK"/>
</dbReference>
<evidence type="ECO:0008006" key="3">
    <source>
        <dbReference type="Google" id="ProtNLM"/>
    </source>
</evidence>
<name>A0A2H0K6F3_9BACT</name>
<dbReference type="AlphaFoldDB" id="A0A2H0K6F3"/>
<protein>
    <recommendedName>
        <fullName evidence="3">ROK family protein</fullName>
    </recommendedName>
</protein>
<dbReference type="Gene3D" id="3.30.420.40">
    <property type="match status" value="1"/>
</dbReference>
<dbReference type="Proteomes" id="UP000229834">
    <property type="component" value="Unassembled WGS sequence"/>
</dbReference>
<reference evidence="1 2" key="1">
    <citation type="submission" date="2017-09" db="EMBL/GenBank/DDBJ databases">
        <title>Depth-based differentiation of microbial function through sediment-hosted aquifers and enrichment of novel symbionts in the deep terrestrial subsurface.</title>
        <authorList>
            <person name="Probst A.J."/>
            <person name="Ladd B."/>
            <person name="Jarett J.K."/>
            <person name="Geller-Mcgrath D.E."/>
            <person name="Sieber C.M."/>
            <person name="Emerson J.B."/>
            <person name="Anantharaman K."/>
            <person name="Thomas B.C."/>
            <person name="Malmstrom R."/>
            <person name="Stieglmeier M."/>
            <person name="Klingl A."/>
            <person name="Woyke T."/>
            <person name="Ryan C.M."/>
            <person name="Banfield J.F."/>
        </authorList>
    </citation>
    <scope>NUCLEOTIDE SEQUENCE [LARGE SCALE GENOMIC DNA]</scope>
    <source>
        <strain evidence="1">CG11_big_fil_rev_8_21_14_0_20_40_24</strain>
    </source>
</reference>
<accession>A0A2H0K6F3</accession>
<proteinExistence type="predicted"/>
<evidence type="ECO:0000313" key="1">
    <source>
        <dbReference type="EMBL" id="PIQ66827.1"/>
    </source>
</evidence>
<dbReference type="EMBL" id="PCVC01000059">
    <property type="protein sequence ID" value="PIQ66827.1"/>
    <property type="molecule type" value="Genomic_DNA"/>
</dbReference>
<gene>
    <name evidence="1" type="ORF">COV95_02050</name>
</gene>
<evidence type="ECO:0000313" key="2">
    <source>
        <dbReference type="Proteomes" id="UP000229834"/>
    </source>
</evidence>
<comment type="caution">
    <text evidence="1">The sequence shown here is derived from an EMBL/GenBank/DDBJ whole genome shotgun (WGS) entry which is preliminary data.</text>
</comment>
<organism evidence="1 2">
    <name type="scientific">Candidatus Zambryskibacteria bacterium CG11_big_fil_rev_8_21_14_0_20_40_24</name>
    <dbReference type="NCBI Taxonomy" id="1975116"/>
    <lineage>
        <taxon>Bacteria</taxon>
        <taxon>Candidatus Zambryskiibacteriota</taxon>
    </lineage>
</organism>